<dbReference type="RefSeq" id="WP_003377137.1">
    <property type="nucleotide sequence ID" value="NZ_AP019411.1"/>
</dbReference>
<dbReference type="PANTHER" id="PTHR12526">
    <property type="entry name" value="GLYCOSYLTRANSFERASE"/>
    <property type="match status" value="1"/>
</dbReference>
<dbReference type="PANTHER" id="PTHR12526:SF641">
    <property type="entry name" value="LIPOPOLYSACCHARIDE CORE BIOSYNTHESIS PROTEIN RFAG"/>
    <property type="match status" value="1"/>
</dbReference>
<dbReference type="SUPFAM" id="SSF53756">
    <property type="entry name" value="UDP-Glycosyltransferase/glycogen phosphorylase"/>
    <property type="match status" value="1"/>
</dbReference>
<gene>
    <name evidence="2" type="ORF">CT122_03930</name>
    <name evidence="3" type="ORF">KPSA1_06849</name>
    <name evidence="4" type="ORF">KPSA3_06594</name>
</gene>
<dbReference type="EMBL" id="BGJZ01000348">
    <property type="protein sequence ID" value="GBH13362.1"/>
    <property type="molecule type" value="Genomic_DNA"/>
</dbReference>
<evidence type="ECO:0000313" key="6">
    <source>
        <dbReference type="Proteomes" id="UP000247480"/>
    </source>
</evidence>
<dbReference type="Proteomes" id="UP000248291">
    <property type="component" value="Unassembled WGS sequence"/>
</dbReference>
<evidence type="ECO:0000313" key="2">
    <source>
        <dbReference type="EMBL" id="ATV16154.1"/>
    </source>
</evidence>
<dbReference type="GO" id="GO:0016757">
    <property type="term" value="F:glycosyltransferase activity"/>
    <property type="evidence" value="ECO:0007669"/>
    <property type="project" value="InterPro"/>
</dbReference>
<protein>
    <submittedName>
        <fullName evidence="2">Glucosyltransferase I RfaG</fullName>
    </submittedName>
    <submittedName>
        <fullName evidence="3">Glycosyl transferase involved in cell wall bisynthesis</fullName>
    </submittedName>
</protein>
<dbReference type="EMBL" id="BGKA01000261">
    <property type="protein sequence ID" value="GBH20560.1"/>
    <property type="molecule type" value="Genomic_DNA"/>
</dbReference>
<feature type="domain" description="Glycosyl transferase family 1" evidence="1">
    <location>
        <begin position="184"/>
        <end position="348"/>
    </location>
</feature>
<dbReference type="GO" id="GO:1901135">
    <property type="term" value="P:carbohydrate derivative metabolic process"/>
    <property type="evidence" value="ECO:0007669"/>
    <property type="project" value="UniProtKB-ARBA"/>
</dbReference>
<sequence length="373" mass="42114">MQLAFVLYKYFPFGGLQRDFMRIALECQQRGHQIRVYTLIWEGDVPPGFEVLVAPVKAFFNHRRNEKLTAWMEADLAVRPVDRLIGFNKMPGLDVYYAADGCFEDKAQNLRSPLYRKWGRYRHFADYERAVFARDSKTQVLMISEVQQPLFIKHYDTPLSRFHLLPPGISQDRRAPPDAAAIRADFRKEFGLADNDRLLVQIGSGFKTKGVDRSLKALAALPANMKKHTRLFVIGQDDPKVFQLQSAALGLGDQVTFMKGRSDIPRFLLGADLLIHPAYNENTGTVLLEALVAGLPVLVSAVCGYAHYIAEADCGRVLDEPFDQAQLNRYLTDMLQDDAARSAWSRNGLAFADTADLYSMPQHAADVILAEHY</sequence>
<dbReference type="Pfam" id="PF00534">
    <property type="entry name" value="Glycos_transf_1"/>
    <property type="match status" value="1"/>
</dbReference>
<evidence type="ECO:0000313" key="7">
    <source>
        <dbReference type="Proteomes" id="UP000248291"/>
    </source>
</evidence>
<evidence type="ECO:0000259" key="1">
    <source>
        <dbReference type="Pfam" id="PF00534"/>
    </source>
</evidence>
<proteinExistence type="predicted"/>
<reference evidence="3 6" key="2">
    <citation type="submission" date="2018-04" db="EMBL/GenBank/DDBJ databases">
        <title>Draft genome sequence of Pseudomonas syringae pv. actinidiae biovar 1 strains isolated from kiwifruit in Kagawa prefecture.</title>
        <authorList>
            <person name="Tabuchi M."/>
            <person name="Saito M."/>
            <person name="Fujiwara S."/>
            <person name="Sasa N."/>
            <person name="Akimitsu K."/>
            <person name="Gomi K."/>
            <person name="Konishi-Sugita S."/>
            <person name="Hamano K."/>
            <person name="Kataoka I."/>
        </authorList>
    </citation>
    <scope>NUCLEOTIDE SEQUENCE [LARGE SCALE GENOMIC DNA]</scope>
    <source>
        <strain evidence="3 6">MAFF212206</strain>
    </source>
</reference>
<dbReference type="Proteomes" id="UP000247480">
    <property type="component" value="Unassembled WGS sequence"/>
</dbReference>
<evidence type="ECO:0000313" key="3">
    <source>
        <dbReference type="EMBL" id="GBH13362.1"/>
    </source>
</evidence>
<reference evidence="4 7" key="3">
    <citation type="submission" date="2018-04" db="EMBL/GenBank/DDBJ databases">
        <title>Draft genome sequence of Pseudomonas syringae pv. actinidiae biovar 3 strains isolated from kiwifruit in Kagawa prefecture.</title>
        <authorList>
            <person name="Tabuchi M."/>
            <person name="Saito M."/>
            <person name="Fujiwara S."/>
            <person name="Sasa N."/>
            <person name="Akimitsu K."/>
            <person name="Gomi K."/>
            <person name="Konishi-Sugita S."/>
            <person name="Hamano K."/>
            <person name="Kataoka I."/>
        </authorList>
    </citation>
    <scope>NUCLEOTIDE SEQUENCE [LARGE SCALE GENOMIC DNA]</scope>
    <source>
        <strain evidence="4 7">MAFF212211</strain>
    </source>
</reference>
<reference evidence="2 5" key="1">
    <citation type="submission" date="2017-11" db="EMBL/GenBank/DDBJ databases">
        <title>Complete DNA Sequence of Pseudomonas syringae pv. actinidiae, biovar 5 (Psa5).</title>
        <authorList>
            <person name="Butler M."/>
            <person name="Taiaroa G."/>
            <person name="Sumpter N."/>
            <person name="Poulter R."/>
        </authorList>
    </citation>
    <scope>NUCLEOTIDE SEQUENCE [LARGE SCALE GENOMIC DNA]</scope>
    <source>
        <strain evidence="2 5">MAFF212063</strain>
    </source>
</reference>
<dbReference type="Gene3D" id="3.40.50.2000">
    <property type="entry name" value="Glycogen Phosphorylase B"/>
    <property type="match status" value="2"/>
</dbReference>
<dbReference type="Proteomes" id="UP000230024">
    <property type="component" value="Chromosome"/>
</dbReference>
<dbReference type="AlphaFoldDB" id="A0A0K8M8L2"/>
<dbReference type="InterPro" id="IPR001296">
    <property type="entry name" value="Glyco_trans_1"/>
</dbReference>
<dbReference type="CDD" id="cd03801">
    <property type="entry name" value="GT4_PimA-like"/>
    <property type="match status" value="1"/>
</dbReference>
<accession>A0A0K8M8L2</accession>
<name>A0A0K8M8L2_PSESF</name>
<evidence type="ECO:0000313" key="5">
    <source>
        <dbReference type="Proteomes" id="UP000230024"/>
    </source>
</evidence>
<evidence type="ECO:0000313" key="4">
    <source>
        <dbReference type="EMBL" id="GBH20560.1"/>
    </source>
</evidence>
<keyword evidence="3" id="KW-0808">Transferase</keyword>
<organism evidence="3 6">
    <name type="scientific">Pseudomonas syringae pv. actinidiae</name>
    <dbReference type="NCBI Taxonomy" id="103796"/>
    <lineage>
        <taxon>Bacteria</taxon>
        <taxon>Pseudomonadati</taxon>
        <taxon>Pseudomonadota</taxon>
        <taxon>Gammaproteobacteria</taxon>
        <taxon>Pseudomonadales</taxon>
        <taxon>Pseudomonadaceae</taxon>
        <taxon>Pseudomonas</taxon>
        <taxon>Pseudomonas syringae</taxon>
    </lineage>
</organism>
<dbReference type="EMBL" id="CP024712">
    <property type="protein sequence ID" value="ATV16154.1"/>
    <property type="molecule type" value="Genomic_DNA"/>
</dbReference>